<dbReference type="RefSeq" id="WP_229802604.1">
    <property type="nucleotide sequence ID" value="NZ_BMYM01000001.1"/>
</dbReference>
<evidence type="ECO:0000256" key="1">
    <source>
        <dbReference type="ARBA" id="ARBA00022490"/>
    </source>
</evidence>
<keyword evidence="3" id="KW-0276">Fatty acid metabolism</keyword>
<dbReference type="EMBL" id="BMYM01000001">
    <property type="protein sequence ID" value="GHD30663.1"/>
    <property type="molecule type" value="Genomic_DNA"/>
</dbReference>
<sequence length="238" mass="25199">MSDKKSSDSFSPFSHGLTSDVFDPFASEAVTGPYSKHWEAKRRVAAAVRALTDALVTSTPDDEDLNRLADGLEQHVQAIASAARLYGLRQFVETGHHGGHGEINHELNAVGGWSNPLSPGLNMWIEGNKAFGSVRCGYAYEGPPDHVHGGFIAAILDQFLGMAQLAGGNPGMTGTLEVRYHKPTPLNVDLSLEATIEPVEGRKTIVSGTVSANGVLTATGTGVFIRPTRPIAKSAPKA</sequence>
<protein>
    <submittedName>
        <fullName evidence="5">Thioesterase</fullName>
    </submittedName>
</protein>
<evidence type="ECO:0000256" key="4">
    <source>
        <dbReference type="ARBA" id="ARBA00023098"/>
    </source>
</evidence>
<evidence type="ECO:0000313" key="6">
    <source>
        <dbReference type="Proteomes" id="UP000644693"/>
    </source>
</evidence>
<keyword evidence="6" id="KW-1185">Reference proteome</keyword>
<proteinExistence type="predicted"/>
<comment type="caution">
    <text evidence="5">The sequence shown here is derived from an EMBL/GenBank/DDBJ whole genome shotgun (WGS) entry which is preliminary data.</text>
</comment>
<keyword evidence="2" id="KW-0378">Hydrolase</keyword>
<evidence type="ECO:0000313" key="5">
    <source>
        <dbReference type="EMBL" id="GHD30663.1"/>
    </source>
</evidence>
<keyword evidence="1" id="KW-0963">Cytoplasm</keyword>
<keyword evidence="4" id="KW-0443">Lipid metabolism</keyword>
<dbReference type="PANTHER" id="PTHR12418:SF19">
    <property type="entry name" value="ACYL-COENZYME A THIOESTERASE THEM4"/>
    <property type="match status" value="1"/>
</dbReference>
<dbReference type="Gene3D" id="3.10.129.10">
    <property type="entry name" value="Hotdog Thioesterase"/>
    <property type="match status" value="1"/>
</dbReference>
<dbReference type="InterPro" id="IPR052365">
    <property type="entry name" value="THEM4/THEM5_acyl-CoA_thioest"/>
</dbReference>
<name>A0A919CJI6_9GAMM</name>
<reference evidence="5" key="1">
    <citation type="journal article" date="2014" name="Int. J. Syst. Evol. Microbiol.">
        <title>Complete genome sequence of Corynebacterium casei LMG S-19264T (=DSM 44701T), isolated from a smear-ripened cheese.</title>
        <authorList>
            <consortium name="US DOE Joint Genome Institute (JGI-PGF)"/>
            <person name="Walter F."/>
            <person name="Albersmeier A."/>
            <person name="Kalinowski J."/>
            <person name="Ruckert C."/>
        </authorList>
    </citation>
    <scope>NUCLEOTIDE SEQUENCE</scope>
    <source>
        <strain evidence="5">KCTC 23430</strain>
    </source>
</reference>
<reference evidence="5" key="2">
    <citation type="submission" date="2020-09" db="EMBL/GenBank/DDBJ databases">
        <authorList>
            <person name="Sun Q."/>
            <person name="Kim S."/>
        </authorList>
    </citation>
    <scope>NUCLEOTIDE SEQUENCE</scope>
    <source>
        <strain evidence="5">KCTC 23430</strain>
    </source>
</reference>
<dbReference type="PANTHER" id="PTHR12418">
    <property type="entry name" value="ACYL-COENZYME A THIOESTERASE THEM4"/>
    <property type="match status" value="1"/>
</dbReference>
<dbReference type="SUPFAM" id="SSF54637">
    <property type="entry name" value="Thioesterase/thiol ester dehydrase-isomerase"/>
    <property type="match status" value="1"/>
</dbReference>
<accession>A0A919CJI6</accession>
<gene>
    <name evidence="5" type="ORF">GCM10007053_12690</name>
</gene>
<dbReference type="CDD" id="cd03443">
    <property type="entry name" value="PaaI_thioesterase"/>
    <property type="match status" value="1"/>
</dbReference>
<evidence type="ECO:0000256" key="3">
    <source>
        <dbReference type="ARBA" id="ARBA00022832"/>
    </source>
</evidence>
<dbReference type="GO" id="GO:0006631">
    <property type="term" value="P:fatty acid metabolic process"/>
    <property type="evidence" value="ECO:0007669"/>
    <property type="project" value="UniProtKB-KW"/>
</dbReference>
<dbReference type="AlphaFoldDB" id="A0A919CJI6"/>
<dbReference type="InterPro" id="IPR029069">
    <property type="entry name" value="HotDog_dom_sf"/>
</dbReference>
<evidence type="ECO:0000256" key="2">
    <source>
        <dbReference type="ARBA" id="ARBA00022801"/>
    </source>
</evidence>
<organism evidence="5 6">
    <name type="scientific">Parahalioglobus pacificus</name>
    <dbReference type="NCBI Taxonomy" id="930806"/>
    <lineage>
        <taxon>Bacteria</taxon>
        <taxon>Pseudomonadati</taxon>
        <taxon>Pseudomonadota</taxon>
        <taxon>Gammaproteobacteria</taxon>
        <taxon>Cellvibrionales</taxon>
        <taxon>Halieaceae</taxon>
        <taxon>Parahalioglobus</taxon>
    </lineage>
</organism>
<dbReference type="Proteomes" id="UP000644693">
    <property type="component" value="Unassembled WGS sequence"/>
</dbReference>
<dbReference type="GO" id="GO:0016787">
    <property type="term" value="F:hydrolase activity"/>
    <property type="evidence" value="ECO:0007669"/>
    <property type="project" value="UniProtKB-KW"/>
</dbReference>